<name>A0AAD4SWZ2_9MAGN</name>
<feature type="signal peptide" evidence="1">
    <location>
        <begin position="1"/>
        <end position="27"/>
    </location>
</feature>
<dbReference type="Gene3D" id="2.30.240.10">
    <property type="entry name" value="At5g01610-like"/>
    <property type="match status" value="1"/>
</dbReference>
<gene>
    <name evidence="2" type="ORF">MKW98_023619</name>
</gene>
<accession>A0AAD4SWZ2</accession>
<dbReference type="Proteomes" id="UP001202328">
    <property type="component" value="Unassembled WGS sequence"/>
</dbReference>
<keyword evidence="1" id="KW-0732">Signal</keyword>
<dbReference type="AlphaFoldDB" id="A0AAD4SWZ2"/>
<dbReference type="SUPFAM" id="SSF141562">
    <property type="entry name" value="At5g01610-like"/>
    <property type="match status" value="1"/>
</dbReference>
<sequence>MSSASQTFLLFMILLCLTSSAIIPSTAVNFEDDIRQSAYEVIQGYGFPAGLLPVGVKAYELDNNSGKFALHLGEGACSFPIFGYEIKYEPTFTGIISNGKLTNLNGISVKVLSFYWVSIFEVLKRDELQFSVGIVSVNFPIDNFYDSPNCGCGLNCRPIVDPLIVSSS</sequence>
<dbReference type="InterPro" id="IPR036758">
    <property type="entry name" value="At5g01610-like"/>
</dbReference>
<evidence type="ECO:0008006" key="4">
    <source>
        <dbReference type="Google" id="ProtNLM"/>
    </source>
</evidence>
<dbReference type="Pfam" id="PF04398">
    <property type="entry name" value="DUF538"/>
    <property type="match status" value="1"/>
</dbReference>
<evidence type="ECO:0000313" key="3">
    <source>
        <dbReference type="Proteomes" id="UP001202328"/>
    </source>
</evidence>
<organism evidence="2 3">
    <name type="scientific">Papaver atlanticum</name>
    <dbReference type="NCBI Taxonomy" id="357466"/>
    <lineage>
        <taxon>Eukaryota</taxon>
        <taxon>Viridiplantae</taxon>
        <taxon>Streptophyta</taxon>
        <taxon>Embryophyta</taxon>
        <taxon>Tracheophyta</taxon>
        <taxon>Spermatophyta</taxon>
        <taxon>Magnoliopsida</taxon>
        <taxon>Ranunculales</taxon>
        <taxon>Papaveraceae</taxon>
        <taxon>Papaveroideae</taxon>
        <taxon>Papaver</taxon>
    </lineage>
</organism>
<dbReference type="PANTHER" id="PTHR31676:SF76">
    <property type="entry name" value="OS05G0362300 PROTEIN"/>
    <property type="match status" value="1"/>
</dbReference>
<evidence type="ECO:0000256" key="1">
    <source>
        <dbReference type="SAM" id="SignalP"/>
    </source>
</evidence>
<dbReference type="PANTHER" id="PTHR31676">
    <property type="entry name" value="T31J12.3 PROTEIN-RELATED"/>
    <property type="match status" value="1"/>
</dbReference>
<reference evidence="2" key="1">
    <citation type="submission" date="2022-04" db="EMBL/GenBank/DDBJ databases">
        <title>A functionally conserved STORR gene fusion in Papaver species that diverged 16.8 million years ago.</title>
        <authorList>
            <person name="Catania T."/>
        </authorList>
    </citation>
    <scope>NUCLEOTIDE SEQUENCE</scope>
    <source>
        <strain evidence="2">S-188037</strain>
    </source>
</reference>
<proteinExistence type="predicted"/>
<dbReference type="InterPro" id="IPR007493">
    <property type="entry name" value="DUF538"/>
</dbReference>
<evidence type="ECO:0000313" key="2">
    <source>
        <dbReference type="EMBL" id="KAI3928018.1"/>
    </source>
</evidence>
<keyword evidence="3" id="KW-1185">Reference proteome</keyword>
<dbReference type="EMBL" id="JAJJMB010007708">
    <property type="protein sequence ID" value="KAI3928018.1"/>
    <property type="molecule type" value="Genomic_DNA"/>
</dbReference>
<protein>
    <recommendedName>
        <fullName evidence="4">DUF538 domain-containing protein</fullName>
    </recommendedName>
</protein>
<feature type="chain" id="PRO_5042111332" description="DUF538 domain-containing protein" evidence="1">
    <location>
        <begin position="28"/>
        <end position="168"/>
    </location>
</feature>
<comment type="caution">
    <text evidence="2">The sequence shown here is derived from an EMBL/GenBank/DDBJ whole genome shotgun (WGS) entry which is preliminary data.</text>
</comment>